<dbReference type="InterPro" id="IPR017937">
    <property type="entry name" value="Thioredoxin_CS"/>
</dbReference>
<keyword evidence="3" id="KW-1015">Disulfide bond</keyword>
<dbReference type="SUPFAM" id="SSF52833">
    <property type="entry name" value="Thioredoxin-like"/>
    <property type="match status" value="1"/>
</dbReference>
<dbReference type="CDD" id="cd02966">
    <property type="entry name" value="TlpA_like_family"/>
    <property type="match status" value="1"/>
</dbReference>
<dbReference type="InterPro" id="IPR013766">
    <property type="entry name" value="Thioredoxin_domain"/>
</dbReference>
<dbReference type="GO" id="GO:0017004">
    <property type="term" value="P:cytochrome complex assembly"/>
    <property type="evidence" value="ECO:0007669"/>
    <property type="project" value="UniProtKB-KW"/>
</dbReference>
<evidence type="ECO:0000259" key="6">
    <source>
        <dbReference type="PROSITE" id="PS51352"/>
    </source>
</evidence>
<keyword evidence="8" id="KW-1185">Reference proteome</keyword>
<dbReference type="RefSeq" id="WP_252588234.1">
    <property type="nucleotide sequence ID" value="NZ_JAMWYS010000036.1"/>
</dbReference>
<dbReference type="PANTHER" id="PTHR42852:SF6">
    <property type="entry name" value="THIOL:DISULFIDE INTERCHANGE PROTEIN DSBE"/>
    <property type="match status" value="1"/>
</dbReference>
<evidence type="ECO:0000256" key="4">
    <source>
        <dbReference type="ARBA" id="ARBA00023284"/>
    </source>
</evidence>
<evidence type="ECO:0000313" key="7">
    <source>
        <dbReference type="EMBL" id="MCO4293578.1"/>
    </source>
</evidence>
<dbReference type="Gene3D" id="3.40.30.10">
    <property type="entry name" value="Glutaredoxin"/>
    <property type="match status" value="1"/>
</dbReference>
<feature type="chain" id="PRO_5040877890" evidence="5">
    <location>
        <begin position="24"/>
        <end position="453"/>
    </location>
</feature>
<name>A0A9X2FAY7_9SPHI</name>
<dbReference type="PROSITE" id="PS51352">
    <property type="entry name" value="THIOREDOXIN_2"/>
    <property type="match status" value="1"/>
</dbReference>
<keyword evidence="2" id="KW-0201">Cytochrome c-type biogenesis</keyword>
<protein>
    <submittedName>
        <fullName evidence="7">TlpA family protein disulfide reductase</fullName>
    </submittedName>
</protein>
<dbReference type="PANTHER" id="PTHR42852">
    <property type="entry name" value="THIOL:DISULFIDE INTERCHANGE PROTEIN DSBE"/>
    <property type="match status" value="1"/>
</dbReference>
<evidence type="ECO:0000256" key="5">
    <source>
        <dbReference type="SAM" id="SignalP"/>
    </source>
</evidence>
<feature type="domain" description="Thioredoxin" evidence="6">
    <location>
        <begin position="310"/>
        <end position="453"/>
    </location>
</feature>
<dbReference type="InterPro" id="IPR013740">
    <property type="entry name" value="Redoxin"/>
</dbReference>
<dbReference type="GO" id="GO:0030313">
    <property type="term" value="C:cell envelope"/>
    <property type="evidence" value="ECO:0007669"/>
    <property type="project" value="UniProtKB-SubCell"/>
</dbReference>
<evidence type="ECO:0000256" key="3">
    <source>
        <dbReference type="ARBA" id="ARBA00023157"/>
    </source>
</evidence>
<dbReference type="AlphaFoldDB" id="A0A9X2FAY7"/>
<feature type="signal peptide" evidence="5">
    <location>
        <begin position="1"/>
        <end position="23"/>
    </location>
</feature>
<gene>
    <name evidence="7" type="ORF">NF867_11950</name>
</gene>
<evidence type="ECO:0000256" key="2">
    <source>
        <dbReference type="ARBA" id="ARBA00022748"/>
    </source>
</evidence>
<dbReference type="InterPro" id="IPR036249">
    <property type="entry name" value="Thioredoxin-like_sf"/>
</dbReference>
<proteinExistence type="predicted"/>
<accession>A0A9X2FAY7</accession>
<organism evidence="7 8">
    <name type="scientific">Solitalea agri</name>
    <dbReference type="NCBI Taxonomy" id="2953739"/>
    <lineage>
        <taxon>Bacteria</taxon>
        <taxon>Pseudomonadati</taxon>
        <taxon>Bacteroidota</taxon>
        <taxon>Sphingobacteriia</taxon>
        <taxon>Sphingobacteriales</taxon>
        <taxon>Sphingobacteriaceae</taxon>
        <taxon>Solitalea</taxon>
    </lineage>
</organism>
<dbReference type="PROSITE" id="PS00194">
    <property type="entry name" value="THIOREDOXIN_1"/>
    <property type="match status" value="1"/>
</dbReference>
<evidence type="ECO:0000256" key="1">
    <source>
        <dbReference type="ARBA" id="ARBA00004196"/>
    </source>
</evidence>
<comment type="caution">
    <text evidence="7">The sequence shown here is derived from an EMBL/GenBank/DDBJ whole genome shotgun (WGS) entry which is preliminary data.</text>
</comment>
<dbReference type="InterPro" id="IPR050553">
    <property type="entry name" value="Thioredoxin_ResA/DsbE_sf"/>
</dbReference>
<dbReference type="GO" id="GO:0016491">
    <property type="term" value="F:oxidoreductase activity"/>
    <property type="evidence" value="ECO:0007669"/>
    <property type="project" value="InterPro"/>
</dbReference>
<dbReference type="Pfam" id="PF08534">
    <property type="entry name" value="Redoxin"/>
    <property type="match status" value="1"/>
</dbReference>
<dbReference type="PROSITE" id="PS51257">
    <property type="entry name" value="PROKAR_LIPOPROTEIN"/>
    <property type="match status" value="1"/>
</dbReference>
<keyword evidence="4" id="KW-0676">Redox-active center</keyword>
<dbReference type="Proteomes" id="UP001155182">
    <property type="component" value="Unassembled WGS sequence"/>
</dbReference>
<dbReference type="EMBL" id="JAMWYS010000036">
    <property type="protein sequence ID" value="MCO4293578.1"/>
    <property type="molecule type" value="Genomic_DNA"/>
</dbReference>
<sequence>MNLKKKLLGVLLLVSGACFGVHAQNMVQVNGKITGKKSASVKLFTVVNGGMNEIANAVPSTDGSFGFNFKPDYKGYYVIGRGEGKMGMKDKYVFYFKGNEKLNLEVNDTSYVLTGENSKENKLLTEWHTTLYPLQYNALNFNKTYKEVFPLMTAIAEQSKNWMKGRSSGNKEFDALLSKTINYDVAFYALQFLNTPRSAHPAKADYTDYLKNLQPAHFLSTTDLLTFPYGARALSMLAYYRIRLDENKSVDMAMNEIPNEQLKGEFALENAGNARSYTNYQETVDKYGKYFVTTEQKQRSQAIGANLNTFKTADKAINFTYPDLNDKQVSLTDFKGKVVLVDVWATWCGPCKKEIPALKQLEEELRAQDVVFMSVSVDEEKDKEKWKKFVADQGLKGVQLFASGWSDIAKNYKITGIPRFMLFDKKGNIINVDAPRPSDPKLKETILEWLKKS</sequence>
<reference evidence="7" key="1">
    <citation type="submission" date="2022-06" db="EMBL/GenBank/DDBJ databases">
        <title>Solitalea sp. MAHUQ-68 isolated from rhizospheric soil.</title>
        <authorList>
            <person name="Huq M.A."/>
        </authorList>
    </citation>
    <scope>NUCLEOTIDE SEQUENCE</scope>
    <source>
        <strain evidence="7">MAHUQ-68</strain>
    </source>
</reference>
<comment type="subcellular location">
    <subcellularLocation>
        <location evidence="1">Cell envelope</location>
    </subcellularLocation>
</comment>
<keyword evidence="5" id="KW-0732">Signal</keyword>
<evidence type="ECO:0000313" key="8">
    <source>
        <dbReference type="Proteomes" id="UP001155182"/>
    </source>
</evidence>